<dbReference type="PANTHER" id="PTHR12042">
    <property type="entry name" value="LACTOSYLCERAMIDE 4-ALPHA-GALACTOSYLTRANSFERASE ALPHA- 1,4-GALACTOSYLTRANSFERASE"/>
    <property type="match status" value="1"/>
</dbReference>
<dbReference type="EMBL" id="CP119312">
    <property type="protein sequence ID" value="WEK06581.1"/>
    <property type="molecule type" value="Genomic_DNA"/>
</dbReference>
<dbReference type="InterPro" id="IPR051981">
    <property type="entry name" value="Glycosyltransf_32"/>
</dbReference>
<dbReference type="AlphaFoldDB" id="A0AAJ5VX93"/>
<protein>
    <submittedName>
        <fullName evidence="1">Uncharacterized protein</fullName>
    </submittedName>
</protein>
<dbReference type="PANTHER" id="PTHR12042:SF21">
    <property type="entry name" value="ALPHA1,4-GALACTOSYLTRANSFERASE 1-RELATED"/>
    <property type="match status" value="1"/>
</dbReference>
<dbReference type="SUPFAM" id="SSF53448">
    <property type="entry name" value="Nucleotide-diphospho-sugar transferases"/>
    <property type="match status" value="1"/>
</dbReference>
<dbReference type="GO" id="GO:0006688">
    <property type="term" value="P:glycosphingolipid biosynthetic process"/>
    <property type="evidence" value="ECO:0007669"/>
    <property type="project" value="TreeGrafter"/>
</dbReference>
<dbReference type="Gene3D" id="3.90.550.20">
    <property type="match status" value="1"/>
</dbReference>
<sequence>MSTLRTIVSFWHGPMSWLEHLSIASFRRQRHRVEVFAFDPIPGLPEGATWRDAAEVMPREKLVFYKGKGTPAVFSDQFRVMLLKQNRGIYADLDVYAFRPITGPGYIMGFERPGSVNSAVLYIPPDAPLLDDLMGVFTGTNRPLLEPYLPPMRRLEVAARRLFGDPLLPENMQYGATGPMALTHYVRQRGLWDQVQPASVFYPIPYEAIPALMQPGSSVDTAIRPETLAIHLWRSQFTNRGRGDMPPPPPGSAMAELCAREGVTP</sequence>
<dbReference type="GO" id="GO:0016020">
    <property type="term" value="C:membrane"/>
    <property type="evidence" value="ECO:0007669"/>
    <property type="project" value="GOC"/>
</dbReference>
<dbReference type="GO" id="GO:0016758">
    <property type="term" value="F:hexosyltransferase activity"/>
    <property type="evidence" value="ECO:0007669"/>
    <property type="project" value="TreeGrafter"/>
</dbReference>
<evidence type="ECO:0000313" key="1">
    <source>
        <dbReference type="EMBL" id="WEK06581.1"/>
    </source>
</evidence>
<proteinExistence type="predicted"/>
<dbReference type="Proteomes" id="UP001217476">
    <property type="component" value="Chromosome"/>
</dbReference>
<evidence type="ECO:0000313" key="2">
    <source>
        <dbReference type="Proteomes" id="UP001217476"/>
    </source>
</evidence>
<dbReference type="InterPro" id="IPR029044">
    <property type="entry name" value="Nucleotide-diphossugar_trans"/>
</dbReference>
<organism evidence="1 2">
    <name type="scientific">Candidatus Devosia phytovorans</name>
    <dbReference type="NCBI Taxonomy" id="3121372"/>
    <lineage>
        <taxon>Bacteria</taxon>
        <taxon>Pseudomonadati</taxon>
        <taxon>Pseudomonadota</taxon>
        <taxon>Alphaproteobacteria</taxon>
        <taxon>Hyphomicrobiales</taxon>
        <taxon>Devosiaceae</taxon>
        <taxon>Devosia</taxon>
    </lineage>
</organism>
<name>A0AAJ5VX93_9HYPH</name>
<gene>
    <name evidence="1" type="ORF">P0Y65_10160</name>
</gene>
<reference evidence="1" key="1">
    <citation type="submission" date="2023-03" db="EMBL/GenBank/DDBJ databases">
        <title>Andean soil-derived lignocellulolytic bacterial consortium as a source of novel taxa and putative plastic-active enzymes.</title>
        <authorList>
            <person name="Diaz-Garcia L."/>
            <person name="Chuvochina M."/>
            <person name="Feuerriegel G."/>
            <person name="Bunk B."/>
            <person name="Sproer C."/>
            <person name="Streit W.R."/>
            <person name="Rodriguez L.M."/>
            <person name="Overmann J."/>
            <person name="Jimenez D.J."/>
        </authorList>
    </citation>
    <scope>NUCLEOTIDE SEQUENCE</scope>
    <source>
        <strain evidence="1">MAG 4196</strain>
    </source>
</reference>
<accession>A0AAJ5VX93</accession>